<evidence type="ECO:0000313" key="1">
    <source>
        <dbReference type="EMBL" id="HDA01816.1"/>
    </source>
</evidence>
<dbReference type="EMBL" id="DQIR01046340">
    <property type="protein sequence ID" value="HDA01816.1"/>
    <property type="molecule type" value="Transcribed_RNA"/>
</dbReference>
<accession>A0A480FPG3</accession>
<organism evidence="1">
    <name type="scientific">Sus scrofa</name>
    <name type="common">Pig</name>
    <dbReference type="NCBI Taxonomy" id="9823"/>
    <lineage>
        <taxon>Eukaryota</taxon>
        <taxon>Metazoa</taxon>
        <taxon>Chordata</taxon>
        <taxon>Craniata</taxon>
        <taxon>Vertebrata</taxon>
        <taxon>Euteleostomi</taxon>
        <taxon>Mammalia</taxon>
        <taxon>Eutheria</taxon>
        <taxon>Laurasiatheria</taxon>
        <taxon>Artiodactyla</taxon>
        <taxon>Suina</taxon>
        <taxon>Suidae</taxon>
        <taxon>Sus</taxon>
    </lineage>
</organism>
<sequence>MMTPSSSVSHWTSSPFLRKRGGFLNTPTPAGVPVRMMSPGQTVTNRETQAISSSVLNTIWLVLLLWTTSPFPWQQIFKLGGSATVLGHQGRARGKKVSKVFPSSHCFPLHVICQSQALTSCATVKPATWAMVSVALMCLPFFPMITASSTSQSTSWLSGGSTISHDEAAELAEDDGLLGHRHVLLSAVVHVVHAHAHHPVWLCDWGQDRHL</sequence>
<reference evidence="1" key="1">
    <citation type="journal article" date="2019" name="PeerJ">
        <title>Genes of the pig, Sus scrofa, reconstructed with EvidentialGene.</title>
        <authorList>
            <person name="Gilbert D.G."/>
        </authorList>
    </citation>
    <scope>NUCLEOTIDE SEQUENCE</scope>
</reference>
<dbReference type="EMBL" id="DQIR01056255">
    <property type="protein sequence ID" value="HDA11731.1"/>
    <property type="molecule type" value="Transcribed_RNA"/>
</dbReference>
<proteinExistence type="predicted"/>
<dbReference type="AlphaFoldDB" id="A0A480FPG3"/>
<keyword evidence="1" id="KW-0378">Hydrolase</keyword>
<dbReference type="GO" id="GO:0016787">
    <property type="term" value="F:hydrolase activity"/>
    <property type="evidence" value="ECO:0007669"/>
    <property type="project" value="UniProtKB-KW"/>
</dbReference>
<name>A0A480FPG3_PIG</name>
<protein>
    <submittedName>
        <fullName evidence="1">Fumarylacetoacetate hydrolase domain-containing protein 2B</fullName>
    </submittedName>
</protein>